<organism evidence="1 2">
    <name type="scientific">Plakobranchus ocellatus</name>
    <dbReference type="NCBI Taxonomy" id="259542"/>
    <lineage>
        <taxon>Eukaryota</taxon>
        <taxon>Metazoa</taxon>
        <taxon>Spiralia</taxon>
        <taxon>Lophotrochozoa</taxon>
        <taxon>Mollusca</taxon>
        <taxon>Gastropoda</taxon>
        <taxon>Heterobranchia</taxon>
        <taxon>Euthyneura</taxon>
        <taxon>Panpulmonata</taxon>
        <taxon>Sacoglossa</taxon>
        <taxon>Placobranchoidea</taxon>
        <taxon>Plakobranchidae</taxon>
        <taxon>Plakobranchus</taxon>
    </lineage>
</organism>
<sequence>MITYDLPVPRGTSRQRHVRSQGTIAGTREVDGSTVFASLSAQSEGVPRHLTTKLRSALVSFSGHITESLDSTESGHELIKEWSTYCFAQNIGYTGASRPTFFPGLLASQGHFNNLITKTMKCNPSGAAKIHGMHIANYG</sequence>
<protein>
    <submittedName>
        <fullName evidence="1">Uncharacterized protein</fullName>
    </submittedName>
</protein>
<proteinExistence type="predicted"/>
<gene>
    <name evidence="1" type="ORF">PoB_002613300</name>
</gene>
<dbReference type="AlphaFoldDB" id="A0AAV3ZYW5"/>
<evidence type="ECO:0000313" key="1">
    <source>
        <dbReference type="EMBL" id="GFN99627.1"/>
    </source>
</evidence>
<keyword evidence="2" id="KW-1185">Reference proteome</keyword>
<comment type="caution">
    <text evidence="1">The sequence shown here is derived from an EMBL/GenBank/DDBJ whole genome shotgun (WGS) entry which is preliminary data.</text>
</comment>
<reference evidence="1 2" key="1">
    <citation type="journal article" date="2021" name="Elife">
        <title>Chloroplast acquisition without the gene transfer in kleptoplastic sea slugs, Plakobranchus ocellatus.</title>
        <authorList>
            <person name="Maeda T."/>
            <person name="Takahashi S."/>
            <person name="Yoshida T."/>
            <person name="Shimamura S."/>
            <person name="Takaki Y."/>
            <person name="Nagai Y."/>
            <person name="Toyoda A."/>
            <person name="Suzuki Y."/>
            <person name="Arimoto A."/>
            <person name="Ishii H."/>
            <person name="Satoh N."/>
            <person name="Nishiyama T."/>
            <person name="Hasebe M."/>
            <person name="Maruyama T."/>
            <person name="Minagawa J."/>
            <person name="Obokata J."/>
            <person name="Shigenobu S."/>
        </authorList>
    </citation>
    <scope>NUCLEOTIDE SEQUENCE [LARGE SCALE GENOMIC DNA]</scope>
</reference>
<dbReference type="EMBL" id="BLXT01003003">
    <property type="protein sequence ID" value="GFN99627.1"/>
    <property type="molecule type" value="Genomic_DNA"/>
</dbReference>
<evidence type="ECO:0000313" key="2">
    <source>
        <dbReference type="Proteomes" id="UP000735302"/>
    </source>
</evidence>
<name>A0AAV3ZYW5_9GAST</name>
<accession>A0AAV3ZYW5</accession>
<dbReference type="Proteomes" id="UP000735302">
    <property type="component" value="Unassembled WGS sequence"/>
</dbReference>